<evidence type="ECO:0000259" key="10">
    <source>
        <dbReference type="PROSITE" id="PS50929"/>
    </source>
</evidence>
<dbReference type="PROSITE" id="PS00211">
    <property type="entry name" value="ABC_TRANSPORTER_1"/>
    <property type="match status" value="1"/>
</dbReference>
<gene>
    <name evidence="11" type="ORF">A2493_00055</name>
</gene>
<keyword evidence="2" id="KW-0813">Transport</keyword>
<dbReference type="GO" id="GO:0016887">
    <property type="term" value="F:ATP hydrolysis activity"/>
    <property type="evidence" value="ECO:0007669"/>
    <property type="project" value="InterPro"/>
</dbReference>
<dbReference type="SUPFAM" id="SSF52540">
    <property type="entry name" value="P-loop containing nucleoside triphosphate hydrolases"/>
    <property type="match status" value="1"/>
</dbReference>
<dbReference type="PROSITE" id="PS50893">
    <property type="entry name" value="ABC_TRANSPORTER_2"/>
    <property type="match status" value="1"/>
</dbReference>
<dbReference type="InterPro" id="IPR027417">
    <property type="entry name" value="P-loop_NTPase"/>
</dbReference>
<dbReference type="PANTHER" id="PTHR24221:SF654">
    <property type="entry name" value="ATP-BINDING CASSETTE SUB-FAMILY B MEMBER 6"/>
    <property type="match status" value="1"/>
</dbReference>
<feature type="transmembrane region" description="Helical" evidence="8">
    <location>
        <begin position="138"/>
        <end position="155"/>
    </location>
</feature>
<dbReference type="PROSITE" id="PS50929">
    <property type="entry name" value="ABC_TM1F"/>
    <property type="match status" value="1"/>
</dbReference>
<organism evidence="11 12">
    <name type="scientific">Candidatus Magasanikbacteria bacterium RIFOXYC12_FULL_33_11</name>
    <dbReference type="NCBI Taxonomy" id="1798701"/>
    <lineage>
        <taxon>Bacteria</taxon>
        <taxon>Candidatus Magasanikiibacteriota</taxon>
    </lineage>
</organism>
<evidence type="ECO:0000256" key="3">
    <source>
        <dbReference type="ARBA" id="ARBA00022692"/>
    </source>
</evidence>
<keyword evidence="6 8" id="KW-1133">Transmembrane helix</keyword>
<dbReference type="PANTHER" id="PTHR24221">
    <property type="entry name" value="ATP-BINDING CASSETTE SUB-FAMILY B"/>
    <property type="match status" value="1"/>
</dbReference>
<evidence type="ECO:0000256" key="7">
    <source>
        <dbReference type="ARBA" id="ARBA00023136"/>
    </source>
</evidence>
<evidence type="ECO:0000259" key="9">
    <source>
        <dbReference type="PROSITE" id="PS50893"/>
    </source>
</evidence>
<evidence type="ECO:0000256" key="4">
    <source>
        <dbReference type="ARBA" id="ARBA00022741"/>
    </source>
</evidence>
<sequence>MNKEVYKHLLQTYGRNPKQWVGFVAEIFRVLIMRVYITIAMAQVTASLAAGNIEEAKQYTLYFFIAYIVGSLIGTFGELLSLYTENKQYGVLMMAYYKKLVGKDLSFYRDNQTGYLASIYRQYLDGSLLLLRFFRGEALAAFISMVVPPIVLFIASPSIGLIAAAVVLIQIIYVMWSSLKANKYRQLSHEIYRKITGEVSDTITNIIAFKSSGVEDRARSRMEGLSKDEVVSFRKRRSLTTWLDLPRNIITALSITVSIYLIISNSSGANPDSLGLIVLTLTYMYQIVRNVSSLPELLETHDNLVTKIYPTLEYLGKKYEEIRDPKNPVELSIKNGSININNVNFSYPSHSLNGKIIPVFNDLSISIEGGEQIGVVGLSGAGKSTLANLLLRFDEVTGGSIKIDGIDIRDVKQSELRKKIAYVPQEPLLFHRSIRENIAYYNDNVDDSEIVRVAKAAHAHEFIDKLPDGYNTIVGERGIKLSGGQKQRVAIARAILKKSPIIIFDEATSALDSESEQIIQRALPEILGEQTAIIVAHRLSTIAGLDRIIVMHEGKIVETGSHEELLNLHGRYYSLWQKQTTEFVIQPNERKK</sequence>
<dbReference type="SMART" id="SM00382">
    <property type="entry name" value="AAA"/>
    <property type="match status" value="1"/>
</dbReference>
<dbReference type="GO" id="GO:0034040">
    <property type="term" value="F:ATPase-coupled lipid transmembrane transporter activity"/>
    <property type="evidence" value="ECO:0007669"/>
    <property type="project" value="TreeGrafter"/>
</dbReference>
<reference evidence="11 12" key="1">
    <citation type="journal article" date="2016" name="Nat. Commun.">
        <title>Thousands of microbial genomes shed light on interconnected biogeochemical processes in an aquifer system.</title>
        <authorList>
            <person name="Anantharaman K."/>
            <person name="Brown C.T."/>
            <person name="Hug L.A."/>
            <person name="Sharon I."/>
            <person name="Castelle C.J."/>
            <person name="Probst A.J."/>
            <person name="Thomas B.C."/>
            <person name="Singh A."/>
            <person name="Wilkins M.J."/>
            <person name="Karaoz U."/>
            <person name="Brodie E.L."/>
            <person name="Williams K.H."/>
            <person name="Hubbard S.S."/>
            <person name="Banfield J.F."/>
        </authorList>
    </citation>
    <scope>NUCLEOTIDE SEQUENCE [LARGE SCALE GENOMIC DNA]</scope>
</reference>
<evidence type="ECO:0008006" key="13">
    <source>
        <dbReference type="Google" id="ProtNLM"/>
    </source>
</evidence>
<feature type="domain" description="ABC transporter" evidence="9">
    <location>
        <begin position="338"/>
        <end position="578"/>
    </location>
</feature>
<dbReference type="Pfam" id="PF00005">
    <property type="entry name" value="ABC_tran"/>
    <property type="match status" value="1"/>
</dbReference>
<comment type="caution">
    <text evidence="11">The sequence shown here is derived from an EMBL/GenBank/DDBJ whole genome shotgun (WGS) entry which is preliminary data.</text>
</comment>
<dbReference type="Proteomes" id="UP000178349">
    <property type="component" value="Unassembled WGS sequence"/>
</dbReference>
<evidence type="ECO:0000256" key="8">
    <source>
        <dbReference type="SAM" id="Phobius"/>
    </source>
</evidence>
<feature type="transmembrane region" description="Helical" evidence="8">
    <location>
        <begin position="161"/>
        <end position="179"/>
    </location>
</feature>
<comment type="subcellular location">
    <subcellularLocation>
        <location evidence="1">Cell membrane</location>
        <topology evidence="1">Multi-pass membrane protein</topology>
    </subcellularLocation>
</comment>
<dbReference type="EMBL" id="MFQW01000027">
    <property type="protein sequence ID" value="OGH86247.1"/>
    <property type="molecule type" value="Genomic_DNA"/>
</dbReference>
<dbReference type="Gene3D" id="1.20.1560.10">
    <property type="entry name" value="ABC transporter type 1, transmembrane domain"/>
    <property type="match status" value="1"/>
</dbReference>
<dbReference type="GO" id="GO:0005524">
    <property type="term" value="F:ATP binding"/>
    <property type="evidence" value="ECO:0007669"/>
    <property type="project" value="UniProtKB-KW"/>
</dbReference>
<dbReference type="FunFam" id="3.40.50.300:FF:000287">
    <property type="entry name" value="Multidrug ABC transporter ATP-binding protein"/>
    <property type="match status" value="1"/>
</dbReference>
<dbReference type="InterPro" id="IPR017871">
    <property type="entry name" value="ABC_transporter-like_CS"/>
</dbReference>
<keyword evidence="4" id="KW-0547">Nucleotide-binding</keyword>
<evidence type="ECO:0000256" key="5">
    <source>
        <dbReference type="ARBA" id="ARBA00022840"/>
    </source>
</evidence>
<dbReference type="InterPro" id="IPR011527">
    <property type="entry name" value="ABC1_TM_dom"/>
</dbReference>
<dbReference type="Pfam" id="PF00664">
    <property type="entry name" value="ABC_membrane"/>
    <property type="match status" value="1"/>
</dbReference>
<dbReference type="InterPro" id="IPR039421">
    <property type="entry name" value="Type_1_exporter"/>
</dbReference>
<dbReference type="GO" id="GO:0005886">
    <property type="term" value="C:plasma membrane"/>
    <property type="evidence" value="ECO:0007669"/>
    <property type="project" value="UniProtKB-SubCell"/>
</dbReference>
<dbReference type="InterPro" id="IPR003439">
    <property type="entry name" value="ABC_transporter-like_ATP-bd"/>
</dbReference>
<evidence type="ECO:0000313" key="12">
    <source>
        <dbReference type="Proteomes" id="UP000178349"/>
    </source>
</evidence>
<protein>
    <recommendedName>
        <fullName evidence="13">ABC transporter</fullName>
    </recommendedName>
</protein>
<evidence type="ECO:0000256" key="1">
    <source>
        <dbReference type="ARBA" id="ARBA00004651"/>
    </source>
</evidence>
<feature type="transmembrane region" description="Helical" evidence="8">
    <location>
        <begin position="245"/>
        <end position="263"/>
    </location>
</feature>
<dbReference type="SUPFAM" id="SSF90123">
    <property type="entry name" value="ABC transporter transmembrane region"/>
    <property type="match status" value="1"/>
</dbReference>
<feature type="domain" description="ABC transmembrane type-1" evidence="10">
    <location>
        <begin position="21"/>
        <end position="298"/>
    </location>
</feature>
<name>A0A1F6NQK4_9BACT</name>
<evidence type="ECO:0000256" key="2">
    <source>
        <dbReference type="ARBA" id="ARBA00022448"/>
    </source>
</evidence>
<keyword evidence="7 8" id="KW-0472">Membrane</keyword>
<dbReference type="GO" id="GO:0140359">
    <property type="term" value="F:ABC-type transporter activity"/>
    <property type="evidence" value="ECO:0007669"/>
    <property type="project" value="InterPro"/>
</dbReference>
<keyword evidence="5" id="KW-0067">ATP-binding</keyword>
<keyword evidence="3 8" id="KW-0812">Transmembrane</keyword>
<proteinExistence type="predicted"/>
<feature type="transmembrane region" description="Helical" evidence="8">
    <location>
        <begin position="61"/>
        <end position="84"/>
    </location>
</feature>
<evidence type="ECO:0000313" key="11">
    <source>
        <dbReference type="EMBL" id="OGH86247.1"/>
    </source>
</evidence>
<feature type="transmembrane region" description="Helical" evidence="8">
    <location>
        <begin position="20"/>
        <end position="41"/>
    </location>
</feature>
<dbReference type="InterPro" id="IPR003593">
    <property type="entry name" value="AAA+_ATPase"/>
</dbReference>
<accession>A0A1F6NQK4</accession>
<evidence type="ECO:0000256" key="6">
    <source>
        <dbReference type="ARBA" id="ARBA00022989"/>
    </source>
</evidence>
<dbReference type="Gene3D" id="3.40.50.300">
    <property type="entry name" value="P-loop containing nucleotide triphosphate hydrolases"/>
    <property type="match status" value="1"/>
</dbReference>
<dbReference type="AlphaFoldDB" id="A0A1F6NQK4"/>
<dbReference type="InterPro" id="IPR036640">
    <property type="entry name" value="ABC1_TM_sf"/>
</dbReference>